<dbReference type="RefSeq" id="WP_091242417.1">
    <property type="nucleotide sequence ID" value="NZ_FNAG01000005.1"/>
</dbReference>
<evidence type="ECO:0000256" key="1">
    <source>
        <dbReference type="ARBA" id="ARBA00006611"/>
    </source>
</evidence>
<feature type="region of interest" description="Disordered" evidence="2">
    <location>
        <begin position="97"/>
        <end position="162"/>
    </location>
</feature>
<evidence type="ECO:0000313" key="5">
    <source>
        <dbReference type="Proteomes" id="UP000199603"/>
    </source>
</evidence>
<feature type="compositionally biased region" description="Polar residues" evidence="2">
    <location>
        <begin position="98"/>
        <end position="108"/>
    </location>
</feature>
<accession>A0A1G6WTR2</accession>
<dbReference type="SUPFAM" id="SSF49879">
    <property type="entry name" value="SMAD/FHA domain"/>
    <property type="match status" value="1"/>
</dbReference>
<dbReference type="PROSITE" id="PS50006">
    <property type="entry name" value="FHA_DOMAIN"/>
    <property type="match status" value="1"/>
</dbReference>
<dbReference type="InterPro" id="IPR050921">
    <property type="entry name" value="T4SS_GSP_E_ATPase"/>
</dbReference>
<dbReference type="InterPro" id="IPR001482">
    <property type="entry name" value="T2SS/T4SS_dom"/>
</dbReference>
<dbReference type="AlphaFoldDB" id="A0A1G6WTR2"/>
<organism evidence="4 5">
    <name type="scientific">Aquimonas voraii</name>
    <dbReference type="NCBI Taxonomy" id="265719"/>
    <lineage>
        <taxon>Bacteria</taxon>
        <taxon>Pseudomonadati</taxon>
        <taxon>Pseudomonadota</taxon>
        <taxon>Gammaproteobacteria</taxon>
        <taxon>Lysobacterales</taxon>
        <taxon>Lysobacteraceae</taxon>
        <taxon>Aquimonas</taxon>
    </lineage>
</organism>
<dbReference type="SUPFAM" id="SSF52540">
    <property type="entry name" value="P-loop containing nucleoside triphosphate hydrolases"/>
    <property type="match status" value="1"/>
</dbReference>
<dbReference type="EMBL" id="FNAG01000005">
    <property type="protein sequence ID" value="SDD69330.1"/>
    <property type="molecule type" value="Genomic_DNA"/>
</dbReference>
<dbReference type="GO" id="GO:0016887">
    <property type="term" value="F:ATP hydrolysis activity"/>
    <property type="evidence" value="ECO:0007669"/>
    <property type="project" value="InterPro"/>
</dbReference>
<name>A0A1G6WTR2_9GAMM</name>
<dbReference type="Proteomes" id="UP000199603">
    <property type="component" value="Unassembled WGS sequence"/>
</dbReference>
<evidence type="ECO:0000313" key="4">
    <source>
        <dbReference type="EMBL" id="SDD69330.1"/>
    </source>
</evidence>
<dbReference type="InterPro" id="IPR027417">
    <property type="entry name" value="P-loop_NTPase"/>
</dbReference>
<dbReference type="Gene3D" id="2.60.200.20">
    <property type="match status" value="1"/>
</dbReference>
<keyword evidence="5" id="KW-1185">Reference proteome</keyword>
<dbReference type="PANTHER" id="PTHR30486:SF15">
    <property type="entry name" value="TYPE II_IV SECRETION SYSTEM ATPASE"/>
    <property type="match status" value="1"/>
</dbReference>
<proteinExistence type="inferred from homology"/>
<dbReference type="CDD" id="cd00060">
    <property type="entry name" value="FHA"/>
    <property type="match status" value="1"/>
</dbReference>
<comment type="similarity">
    <text evidence="1">Belongs to the GSP E family.</text>
</comment>
<dbReference type="PANTHER" id="PTHR30486">
    <property type="entry name" value="TWITCHING MOTILITY PROTEIN PILT"/>
    <property type="match status" value="1"/>
</dbReference>
<reference evidence="4 5" key="1">
    <citation type="submission" date="2016-10" db="EMBL/GenBank/DDBJ databases">
        <authorList>
            <person name="de Groot N.N."/>
        </authorList>
    </citation>
    <scope>NUCLEOTIDE SEQUENCE [LARGE SCALE GENOMIC DNA]</scope>
    <source>
        <strain evidence="4 5">DSM 16957</strain>
    </source>
</reference>
<dbReference type="CDD" id="cd01130">
    <property type="entry name" value="VirB11-like_ATPase"/>
    <property type="match status" value="1"/>
</dbReference>
<sequence length="593" mass="64891">MYQIHVSTLKGTVISNELVSEELCTIGKHQDNRIVLHGWQVGRKHASLRLVGADVFLDDHGSGSGTKVNGKRVESFGPLSVDDVIEITGYQIRIKPPTNRSVMPTRSANEAVAPASPRQEGAPQGASLPAKPVETAPAAASMASPAAVAEDATTPPAENDTAAQRHLALTVEWRKRLHKALLEQMDLRRVAVTQMSHDALRKVTEDLLDQILQQQQRELPPELSREALKKQVVDEAVGLGPLEELIEDESVSEIMVNAADQIFFERNGRLEKSKITFTDDQAVVAAIERIVSPLGRRIDESSPMVDARLRDGSRVNAVIPPLALKGPCITIRKFMKERLTIERLVGFGSMSDAMASVLRTAVLAKRNVVISGGTGSGKTTLLNVLSGFIPFDERVVTVEDAAELQLPQPNLVSLEARPPNQEGKGEVRIRDLVKNCLRMRPDRIVVGECRGGEALDMLQAMNTGHDGSLTTAHANSPRDCVARLEVMVMMAGMDLPSIAIREQISSAVNLIVQQTRFSCGQRKVTSISEVTGVEGGRVQLAEIFRFQQTGYDERGRVQGRFEPTGLVPEFYEKLRARGERVDLSIFTKPEPEA</sequence>
<dbReference type="Pfam" id="PF00437">
    <property type="entry name" value="T2SSE"/>
    <property type="match status" value="1"/>
</dbReference>
<feature type="compositionally biased region" description="Low complexity" evidence="2">
    <location>
        <begin position="133"/>
        <end position="152"/>
    </location>
</feature>
<feature type="domain" description="FHA" evidence="3">
    <location>
        <begin position="24"/>
        <end position="73"/>
    </location>
</feature>
<dbReference type="InterPro" id="IPR000253">
    <property type="entry name" value="FHA_dom"/>
</dbReference>
<dbReference type="InterPro" id="IPR008984">
    <property type="entry name" value="SMAD_FHA_dom_sf"/>
</dbReference>
<dbReference type="Gene3D" id="3.30.450.380">
    <property type="match status" value="1"/>
</dbReference>
<dbReference type="Gene3D" id="3.40.50.300">
    <property type="entry name" value="P-loop containing nucleotide triphosphate hydrolases"/>
    <property type="match status" value="1"/>
</dbReference>
<dbReference type="OrthoDB" id="9810761at2"/>
<gene>
    <name evidence="4" type="ORF">SAMN04488509_105165</name>
</gene>
<evidence type="ECO:0000256" key="2">
    <source>
        <dbReference type="SAM" id="MobiDB-lite"/>
    </source>
</evidence>
<protein>
    <submittedName>
        <fullName evidence="4">Pilus assembly protein CpaF</fullName>
    </submittedName>
</protein>
<evidence type="ECO:0000259" key="3">
    <source>
        <dbReference type="PROSITE" id="PS50006"/>
    </source>
</evidence>
<dbReference type="STRING" id="265719.SAMN04488509_105165"/>
<dbReference type="SMART" id="SM00240">
    <property type="entry name" value="FHA"/>
    <property type="match status" value="1"/>
</dbReference>
<dbReference type="Pfam" id="PF00498">
    <property type="entry name" value="FHA"/>
    <property type="match status" value="1"/>
</dbReference>